<evidence type="ECO:0000256" key="1">
    <source>
        <dbReference type="ARBA" id="ARBA00004123"/>
    </source>
</evidence>
<dbReference type="GO" id="GO:0046982">
    <property type="term" value="F:protein heterodimerization activity"/>
    <property type="evidence" value="ECO:0007669"/>
    <property type="project" value="InterPro"/>
</dbReference>
<feature type="region of interest" description="Disordered" evidence="6">
    <location>
        <begin position="867"/>
        <end position="945"/>
    </location>
</feature>
<reference evidence="9" key="1">
    <citation type="submission" date="2020-01" db="EMBL/GenBank/DDBJ databases">
        <title>Draft genome sequence of the Termite Coptotermes fromosanus.</title>
        <authorList>
            <person name="Itakura S."/>
            <person name="Yosikawa Y."/>
            <person name="Umezawa K."/>
        </authorList>
    </citation>
    <scope>NUCLEOTIDE SEQUENCE [LARGE SCALE GENOMIC DNA]</scope>
</reference>
<dbReference type="InterPro" id="IPR009072">
    <property type="entry name" value="Histone-fold"/>
</dbReference>
<accession>A0A6L2PKE0</accession>
<dbReference type="GO" id="GO:0005669">
    <property type="term" value="C:transcription factor TFIID complex"/>
    <property type="evidence" value="ECO:0007669"/>
    <property type="project" value="InterPro"/>
</dbReference>
<dbReference type="Gene3D" id="1.20.120.1110">
    <property type="entry name" value="TAFH/NHR1 domain"/>
    <property type="match status" value="1"/>
</dbReference>
<dbReference type="SUPFAM" id="SSF158553">
    <property type="entry name" value="TAFH domain-like"/>
    <property type="match status" value="1"/>
</dbReference>
<evidence type="ECO:0000256" key="5">
    <source>
        <dbReference type="ARBA" id="ARBA00023242"/>
    </source>
</evidence>
<evidence type="ECO:0000256" key="3">
    <source>
        <dbReference type="ARBA" id="ARBA00023015"/>
    </source>
</evidence>
<feature type="compositionally biased region" description="Low complexity" evidence="6">
    <location>
        <begin position="656"/>
        <end position="674"/>
    </location>
</feature>
<dbReference type="Proteomes" id="UP000502823">
    <property type="component" value="Unassembled WGS sequence"/>
</dbReference>
<dbReference type="InterPro" id="IPR003894">
    <property type="entry name" value="TAFH_NHR1"/>
</dbReference>
<dbReference type="Gene3D" id="1.10.20.10">
    <property type="entry name" value="Histone, subunit A"/>
    <property type="match status" value="1"/>
</dbReference>
<evidence type="ECO:0000256" key="4">
    <source>
        <dbReference type="ARBA" id="ARBA00023163"/>
    </source>
</evidence>
<sequence length="945" mass="99198">MASAKFLEEALSTDVDESAVNAIVGSLETQLVTTAPAVSSQQVSSATVNQNHMNSAIANGGTVSTQKHGVTNGGSGSVNILLNSDTNKTNTTSTIQSGNVVHSNVVNTVVASLHGAVPASGYINQVTSSATQSSLTNITKSHEAVKIVYPAGSQTLSTTGGVNINSRVAFPTGALPNGNLGLAPLSSHTVLNAVTSSVQSVVSQTNSQAGSNVTKQIGGVIGIEHGKPSGTALVIKTSVGNPNVTQGTPLGAGVVSVPMTVNTTMTLTGTHVNTAVGTTTTSGMSGVVTLAKPITHTVGTPQTIVGSPSTTILPANVQIVNVNTVRPATPGQPGQKGIPPRVVIGTQHMVGARPGQPGQITLQTLQGLQPGTQGHLLLKTENGQYQLLRVGPAPTTPGAAIAPSSAAATIPAGATYRLQSVPAVSRFFTNTCAVTVATTSASAAAAAAVIQPSQPPALVTQNATVQRHTVDTTKEKCRKFLANLLELSSREPKSVERNVRTLIQELIDTKVEPEEFCDRLERLLNASPQPCLIGFLKKSLPLLRQSLVAKELSIEGIRPPPHHTVVFSLPNSATVVPQLQGVAFMKILISADTVVMVLMFLQPVRTPTPAARMVTAAPLRPQSPISTAAPTLPSPAPQPVKVTTPSLPTPPLHVRPQLQQQQQPQTPVTQTTKAPTPVQVKPLATPVHVKTAAVKTSTVTKPPAPSLLTKPSAKEKEKKSFSSAGYTGDDDINDVAAMGGVNLAEETQRILGSTEFVGTQIRSCKDEIFLHAVPLQHKIRQIVAQHGLEEPSSEVAALISHATQERLRNIVEKLAVIAEHRIDLIKVDPRYEVTQDVKGQLKFLEELDRVERKRHEEQERELLLRAAKSRSKSEDPEQAKLKAKAKEMQRAEMEELRQREANLTALQAIGPRKKPKLEPGGVAGCAGQSGVNGSNGTSNSLGRTQ</sequence>
<dbReference type="SMART" id="SM00549">
    <property type="entry name" value="TAFH"/>
    <property type="match status" value="1"/>
</dbReference>
<dbReference type="InterPro" id="IPR007900">
    <property type="entry name" value="TAF4_C"/>
</dbReference>
<dbReference type="SUPFAM" id="SSF47113">
    <property type="entry name" value="Histone-fold"/>
    <property type="match status" value="1"/>
</dbReference>
<dbReference type="CDD" id="cd08045">
    <property type="entry name" value="HFD_TAF4"/>
    <property type="match status" value="1"/>
</dbReference>
<keyword evidence="3" id="KW-0805">Transcription regulation</keyword>
<dbReference type="Pfam" id="PF07531">
    <property type="entry name" value="TAFH"/>
    <property type="match status" value="1"/>
</dbReference>
<keyword evidence="5" id="KW-0539">Nucleus</keyword>
<dbReference type="Pfam" id="PF05236">
    <property type="entry name" value="TAF4"/>
    <property type="match status" value="1"/>
</dbReference>
<dbReference type="GO" id="GO:0003677">
    <property type="term" value="F:DNA binding"/>
    <property type="evidence" value="ECO:0007669"/>
    <property type="project" value="TreeGrafter"/>
</dbReference>
<gene>
    <name evidence="8" type="ORF">Cfor_07995</name>
</gene>
<name>A0A6L2PKE0_COPFO</name>
<keyword evidence="4" id="KW-0804">Transcription</keyword>
<dbReference type="InterPro" id="IPR045144">
    <property type="entry name" value="TAF4"/>
</dbReference>
<evidence type="ECO:0000256" key="2">
    <source>
        <dbReference type="ARBA" id="ARBA00006178"/>
    </source>
</evidence>
<feature type="non-terminal residue" evidence="8">
    <location>
        <position position="945"/>
    </location>
</feature>
<evidence type="ECO:0000313" key="8">
    <source>
        <dbReference type="EMBL" id="GFG31015.1"/>
    </source>
</evidence>
<dbReference type="AlphaFoldDB" id="A0A6L2PKE0"/>
<dbReference type="GO" id="GO:0016251">
    <property type="term" value="F:RNA polymerase II general transcription initiation factor activity"/>
    <property type="evidence" value="ECO:0007669"/>
    <property type="project" value="TreeGrafter"/>
</dbReference>
<dbReference type="EMBL" id="BLKM01000273">
    <property type="protein sequence ID" value="GFG31015.1"/>
    <property type="molecule type" value="Genomic_DNA"/>
</dbReference>
<comment type="subcellular location">
    <subcellularLocation>
        <location evidence="1">Nucleus</location>
    </subcellularLocation>
</comment>
<feature type="region of interest" description="Disordered" evidence="6">
    <location>
        <begin position="694"/>
        <end position="725"/>
    </location>
</feature>
<comment type="similarity">
    <text evidence="2">Belongs to the TAF4 family.</text>
</comment>
<evidence type="ECO:0000256" key="6">
    <source>
        <dbReference type="SAM" id="MobiDB-lite"/>
    </source>
</evidence>
<feature type="compositionally biased region" description="Low complexity" evidence="6">
    <location>
        <begin position="928"/>
        <end position="945"/>
    </location>
</feature>
<feature type="domain" description="TAFH" evidence="7">
    <location>
        <begin position="470"/>
        <end position="566"/>
    </location>
</feature>
<dbReference type="PANTHER" id="PTHR15138:SF14">
    <property type="entry name" value="TRANSCRIPTION INITIATION FACTOR TFIID SUBUNIT 4"/>
    <property type="match status" value="1"/>
</dbReference>
<organism evidence="8 9">
    <name type="scientific">Coptotermes formosanus</name>
    <name type="common">Formosan subterranean termite</name>
    <dbReference type="NCBI Taxonomy" id="36987"/>
    <lineage>
        <taxon>Eukaryota</taxon>
        <taxon>Metazoa</taxon>
        <taxon>Ecdysozoa</taxon>
        <taxon>Arthropoda</taxon>
        <taxon>Hexapoda</taxon>
        <taxon>Insecta</taxon>
        <taxon>Pterygota</taxon>
        <taxon>Neoptera</taxon>
        <taxon>Polyneoptera</taxon>
        <taxon>Dictyoptera</taxon>
        <taxon>Blattodea</taxon>
        <taxon>Blattoidea</taxon>
        <taxon>Termitoidae</taxon>
        <taxon>Rhinotermitidae</taxon>
        <taxon>Coptotermes</taxon>
    </lineage>
</organism>
<proteinExistence type="inferred from homology"/>
<dbReference type="InParanoid" id="A0A6L2PKE0"/>
<dbReference type="FunFam" id="1.20.120.1110:FF:000004">
    <property type="entry name" value="TBP-associated factor 4, isoform F"/>
    <property type="match status" value="1"/>
</dbReference>
<feature type="compositionally biased region" description="Basic and acidic residues" evidence="6">
    <location>
        <begin position="871"/>
        <end position="900"/>
    </location>
</feature>
<feature type="region of interest" description="Disordered" evidence="6">
    <location>
        <begin position="622"/>
        <end position="674"/>
    </location>
</feature>
<dbReference type="FunFam" id="1.10.20.10:FF:000015">
    <property type="entry name" value="Transcription initiation factor TFIID subunit 4B"/>
    <property type="match status" value="1"/>
</dbReference>
<dbReference type="PANTHER" id="PTHR15138">
    <property type="entry name" value="TRANSCRIPTION INITIATION FACTOR TFIID SUBUNIT 4"/>
    <property type="match status" value="1"/>
</dbReference>
<protein>
    <recommendedName>
        <fullName evidence="7">TAFH domain-containing protein</fullName>
    </recommendedName>
</protein>
<dbReference type="PROSITE" id="PS51119">
    <property type="entry name" value="TAFH"/>
    <property type="match status" value="1"/>
</dbReference>
<dbReference type="FunCoup" id="A0A6L2PKE0">
    <property type="interactions" value="1886"/>
</dbReference>
<comment type="caution">
    <text evidence="8">The sequence shown here is derived from an EMBL/GenBank/DDBJ whole genome shotgun (WGS) entry which is preliminary data.</text>
</comment>
<dbReference type="InterPro" id="IPR037249">
    <property type="entry name" value="TAFH/NHR1_dom_sf"/>
</dbReference>
<evidence type="ECO:0000259" key="7">
    <source>
        <dbReference type="PROSITE" id="PS51119"/>
    </source>
</evidence>
<dbReference type="GO" id="GO:0006367">
    <property type="term" value="P:transcription initiation at RNA polymerase II promoter"/>
    <property type="evidence" value="ECO:0007669"/>
    <property type="project" value="TreeGrafter"/>
</dbReference>
<keyword evidence="9" id="KW-1185">Reference proteome</keyword>
<evidence type="ECO:0000313" key="9">
    <source>
        <dbReference type="Proteomes" id="UP000502823"/>
    </source>
</evidence>
<dbReference type="OrthoDB" id="21060at2759"/>